<dbReference type="InParanoid" id="G0N6Y2"/>
<protein>
    <recommendedName>
        <fullName evidence="4">DUF38 domain-containing protein</fullName>
    </recommendedName>
</protein>
<name>G0N6Y2_CAEBE</name>
<feature type="compositionally biased region" description="Basic and acidic residues" evidence="1">
    <location>
        <begin position="45"/>
        <end position="62"/>
    </location>
</feature>
<evidence type="ECO:0000256" key="1">
    <source>
        <dbReference type="SAM" id="MobiDB-lite"/>
    </source>
</evidence>
<feature type="compositionally biased region" description="Basic and acidic residues" evidence="1">
    <location>
        <begin position="69"/>
        <end position="78"/>
    </location>
</feature>
<organism evidence="3">
    <name type="scientific">Caenorhabditis brenneri</name>
    <name type="common">Nematode worm</name>
    <dbReference type="NCBI Taxonomy" id="135651"/>
    <lineage>
        <taxon>Eukaryota</taxon>
        <taxon>Metazoa</taxon>
        <taxon>Ecdysozoa</taxon>
        <taxon>Nematoda</taxon>
        <taxon>Chromadorea</taxon>
        <taxon>Rhabditida</taxon>
        <taxon>Rhabditina</taxon>
        <taxon>Rhabditomorpha</taxon>
        <taxon>Rhabditoidea</taxon>
        <taxon>Rhabditidae</taxon>
        <taxon>Peloderinae</taxon>
        <taxon>Caenorhabditis</taxon>
    </lineage>
</organism>
<keyword evidence="3" id="KW-1185">Reference proteome</keyword>
<dbReference type="OrthoDB" id="10487166at2759"/>
<dbReference type="AlphaFoldDB" id="G0N6Y2"/>
<dbReference type="eggNOG" id="ENOG502RVE2">
    <property type="taxonomic scope" value="Eukaryota"/>
</dbReference>
<feature type="region of interest" description="Disordered" evidence="1">
    <location>
        <begin position="468"/>
        <end position="487"/>
    </location>
</feature>
<reference evidence="3" key="1">
    <citation type="submission" date="2011-07" db="EMBL/GenBank/DDBJ databases">
        <authorList>
            <consortium name="Caenorhabditis brenneri Sequencing and Analysis Consortium"/>
            <person name="Wilson R.K."/>
        </authorList>
    </citation>
    <scope>NUCLEOTIDE SEQUENCE [LARGE SCALE GENOMIC DNA]</scope>
    <source>
        <strain evidence="3">PB2801</strain>
    </source>
</reference>
<evidence type="ECO:0000313" key="2">
    <source>
        <dbReference type="EMBL" id="EGT53961.1"/>
    </source>
</evidence>
<feature type="region of interest" description="Disordered" evidence="1">
    <location>
        <begin position="44"/>
        <end position="98"/>
    </location>
</feature>
<dbReference type="HOGENOM" id="CLU_560471_0_0_1"/>
<proteinExistence type="predicted"/>
<evidence type="ECO:0008006" key="4">
    <source>
        <dbReference type="Google" id="ProtNLM"/>
    </source>
</evidence>
<dbReference type="Proteomes" id="UP000008068">
    <property type="component" value="Unassembled WGS sequence"/>
</dbReference>
<sequence>MVPPPPLPIPDGLIRIWIHYEYFKRTPFEVAQKSVCDAVFSPDDETAKRVTDAWRPAPHPDPEPENLEPETKRVKPNPEEEEPEEDYPDASPDDSFTPPVQLRAEEREQLYDEYIRALATDVQMFPDNDHQRDIRWKKIKDNGHPLPRVLRFRDSLSENGMMALYKRFEEKEIKYFEKKRGSLEDADIIQLLTCRKYCAKDEKTLLDDIKLPIKKMRIVTDYWKIKVEIYRDPESKKHLNFQFWRHKDGCLLWTEGENVRLIGRETYQTVAAEYVVAIMKHPKMRFKELIFDIEPWYKGPAEFPNLDFYVRLREQLNSALDKKKVKVRHLFMRSCFSVDQRDQWKMVVPFLRSKYLKLITLRIWDDEHVDELEKRKRLAYRQKMSDTERQLAYDVAFQSFPPRQRSTITVETDLNLMDLKWCLDANIRADTSQGFARFESDTKRRSVTMKLYDRKIIMDSERVPEQELDDVDLTNVSSDESWTEKEE</sequence>
<feature type="compositionally biased region" description="Acidic residues" evidence="1">
    <location>
        <begin position="79"/>
        <end position="92"/>
    </location>
</feature>
<dbReference type="EMBL" id="GL379845">
    <property type="protein sequence ID" value="EGT53961.1"/>
    <property type="molecule type" value="Genomic_DNA"/>
</dbReference>
<accession>G0N6Y2</accession>
<evidence type="ECO:0000313" key="3">
    <source>
        <dbReference type="Proteomes" id="UP000008068"/>
    </source>
</evidence>
<gene>
    <name evidence="2" type="ORF">CAEBREN_20400</name>
</gene>